<proteinExistence type="inferred from homology"/>
<protein>
    <submittedName>
        <fullName evidence="7">Methyl-accepting chemotaxis protein</fullName>
    </submittedName>
</protein>
<dbReference type="PROSITE" id="PS50111">
    <property type="entry name" value="CHEMOTAXIS_TRANSDUC_2"/>
    <property type="match status" value="1"/>
</dbReference>
<keyword evidence="1 3" id="KW-0807">Transducer</keyword>
<dbReference type="Pfam" id="PF00672">
    <property type="entry name" value="HAMP"/>
    <property type="match status" value="1"/>
</dbReference>
<keyword evidence="8" id="KW-1185">Reference proteome</keyword>
<feature type="domain" description="Methyl-accepting transducer" evidence="5">
    <location>
        <begin position="292"/>
        <end position="528"/>
    </location>
</feature>
<dbReference type="Proteomes" id="UP000663651">
    <property type="component" value="Chromosome"/>
</dbReference>
<feature type="transmembrane region" description="Helical" evidence="4">
    <location>
        <begin position="31"/>
        <end position="54"/>
    </location>
</feature>
<dbReference type="InterPro" id="IPR024478">
    <property type="entry name" value="HlyB_4HB_MCP"/>
</dbReference>
<dbReference type="SMART" id="SM00283">
    <property type="entry name" value="MA"/>
    <property type="match status" value="1"/>
</dbReference>
<dbReference type="SMART" id="SM00304">
    <property type="entry name" value="HAMP"/>
    <property type="match status" value="2"/>
</dbReference>
<dbReference type="PANTHER" id="PTHR32089:SF112">
    <property type="entry name" value="LYSOZYME-LIKE PROTEIN-RELATED"/>
    <property type="match status" value="1"/>
</dbReference>
<dbReference type="InterPro" id="IPR004089">
    <property type="entry name" value="MCPsignal_dom"/>
</dbReference>
<evidence type="ECO:0000259" key="5">
    <source>
        <dbReference type="PROSITE" id="PS50111"/>
    </source>
</evidence>
<dbReference type="Pfam" id="PF00015">
    <property type="entry name" value="MCPsignal"/>
    <property type="match status" value="1"/>
</dbReference>
<keyword evidence="4" id="KW-0472">Membrane</keyword>
<name>A0ABX7Q1E4_9BACT</name>
<accession>A0ABX7Q1E4</accession>
<sequence length="567" mass="60612">MPLFPQQVSSRRPTRFRLFDSYRRCSIATKIVAVFAVVTGGAVTAALCSTWIIVDISGRGATMYERNFVSISRISALRSAFETGQALVRDLVIEQAPYVQDEILVKLASEDKQVSDGLRDIRPFVDTPQLIALYRQVRADLVLYTSFRQKVIELARQGQTDEAINILRNVAGEVNDRIHDNLRAIEAGFTADAKARNALNTWRSRFGFIINSAVAVCGILIAIAAASLLIAGLARPLARLRNVVERLKQGELSARFEGTVTVDARDEIHLLTAAVNEMGDRFQALIAAITDGSVRLGRSAGRLDETSRGIAGGTATAARQMEEAALSSDSMAGGAAAIAEKCSVATDEVRQANRQLLEGEQIIGDSVEALHTIAAEVNRAAESVVSLGNLSEKIGEIVGTIEGIADQTNLLALNAAIEAARAGDRGRGFAVVADEVRSLAEKTMTATKEIAAMIRAVQAETKAVVRLMETGASQARCGQEAAVRSGEALQNMTATIASVTALVERIALTVDEQQSSVREMRHNIGQVNEVVSLTARGAQESAAEASELARLADELQGMTLSLTARAA</sequence>
<evidence type="ECO:0000259" key="6">
    <source>
        <dbReference type="PROSITE" id="PS50885"/>
    </source>
</evidence>
<dbReference type="EMBL" id="CP071382">
    <property type="protein sequence ID" value="QSV44748.1"/>
    <property type="molecule type" value="Genomic_DNA"/>
</dbReference>
<evidence type="ECO:0000256" key="3">
    <source>
        <dbReference type="PROSITE-ProRule" id="PRU00284"/>
    </source>
</evidence>
<dbReference type="InterPro" id="IPR003660">
    <property type="entry name" value="HAMP_dom"/>
</dbReference>
<evidence type="ECO:0000256" key="1">
    <source>
        <dbReference type="ARBA" id="ARBA00023224"/>
    </source>
</evidence>
<organism evidence="7 8">
    <name type="scientific">Geobacter benzoatilyticus</name>
    <dbReference type="NCBI Taxonomy" id="2815309"/>
    <lineage>
        <taxon>Bacteria</taxon>
        <taxon>Pseudomonadati</taxon>
        <taxon>Thermodesulfobacteriota</taxon>
        <taxon>Desulfuromonadia</taxon>
        <taxon>Geobacterales</taxon>
        <taxon>Geobacteraceae</taxon>
        <taxon>Geobacter</taxon>
    </lineage>
</organism>
<dbReference type="RefSeq" id="WP_207162562.1">
    <property type="nucleotide sequence ID" value="NZ_CP071382.1"/>
</dbReference>
<evidence type="ECO:0000256" key="4">
    <source>
        <dbReference type="SAM" id="Phobius"/>
    </source>
</evidence>
<dbReference type="PROSITE" id="PS50885">
    <property type="entry name" value="HAMP"/>
    <property type="match status" value="1"/>
</dbReference>
<dbReference type="SUPFAM" id="SSF58104">
    <property type="entry name" value="Methyl-accepting chemotaxis protein (MCP) signaling domain"/>
    <property type="match status" value="1"/>
</dbReference>
<keyword evidence="4" id="KW-1133">Transmembrane helix</keyword>
<dbReference type="Pfam" id="PF12729">
    <property type="entry name" value="4HB_MCP_1"/>
    <property type="match status" value="1"/>
</dbReference>
<keyword evidence="4" id="KW-0812">Transmembrane</keyword>
<evidence type="ECO:0000313" key="8">
    <source>
        <dbReference type="Proteomes" id="UP000663651"/>
    </source>
</evidence>
<gene>
    <name evidence="7" type="ORF">JZM60_11300</name>
</gene>
<comment type="similarity">
    <text evidence="2">Belongs to the methyl-accepting chemotaxis (MCP) protein family.</text>
</comment>
<feature type="domain" description="HAMP" evidence="6">
    <location>
        <begin position="231"/>
        <end position="287"/>
    </location>
</feature>
<dbReference type="Gene3D" id="1.10.287.950">
    <property type="entry name" value="Methyl-accepting chemotaxis protein"/>
    <property type="match status" value="1"/>
</dbReference>
<dbReference type="CDD" id="cd06225">
    <property type="entry name" value="HAMP"/>
    <property type="match status" value="1"/>
</dbReference>
<evidence type="ECO:0000313" key="7">
    <source>
        <dbReference type="EMBL" id="QSV44748.1"/>
    </source>
</evidence>
<feature type="transmembrane region" description="Helical" evidence="4">
    <location>
        <begin position="206"/>
        <end position="234"/>
    </location>
</feature>
<reference evidence="7 8" key="1">
    <citation type="submission" date="2021-03" db="EMBL/GenBank/DDBJ databases">
        <title>Geobacter metallireducens gen. nov. sp. nov., a microorganism capable of coupling the complete oxidation of organic compounds to the reduction of iron and other metals.</title>
        <authorList>
            <person name="Li Y."/>
        </authorList>
    </citation>
    <scope>NUCLEOTIDE SEQUENCE [LARGE SCALE GENOMIC DNA]</scope>
    <source>
        <strain evidence="7 8">Jerry-YX</strain>
    </source>
</reference>
<dbReference type="PANTHER" id="PTHR32089">
    <property type="entry name" value="METHYL-ACCEPTING CHEMOTAXIS PROTEIN MCPB"/>
    <property type="match status" value="1"/>
</dbReference>
<evidence type="ECO:0000256" key="2">
    <source>
        <dbReference type="ARBA" id="ARBA00029447"/>
    </source>
</evidence>